<organism evidence="3 4">
    <name type="scientific">Pseudoalteromonas agarivorans</name>
    <dbReference type="NCBI Taxonomy" id="176102"/>
    <lineage>
        <taxon>Bacteria</taxon>
        <taxon>Pseudomonadati</taxon>
        <taxon>Pseudomonadota</taxon>
        <taxon>Gammaproteobacteria</taxon>
        <taxon>Alteromonadales</taxon>
        <taxon>Pseudoalteromonadaceae</taxon>
        <taxon>Pseudoalteromonas</taxon>
    </lineage>
</organism>
<comment type="caution">
    <text evidence="3">The sequence shown here is derived from an EMBL/GenBank/DDBJ whole genome shotgun (WGS) entry which is preliminary data.</text>
</comment>
<dbReference type="Pfam" id="PF02321">
    <property type="entry name" value="OEP"/>
    <property type="match status" value="2"/>
</dbReference>
<dbReference type="InterPro" id="IPR010131">
    <property type="entry name" value="MdtP/NodT-like"/>
</dbReference>
<dbReference type="InterPro" id="IPR003423">
    <property type="entry name" value="OMP_efflux"/>
</dbReference>
<evidence type="ECO:0008006" key="5">
    <source>
        <dbReference type="Google" id="ProtNLM"/>
    </source>
</evidence>
<comment type="similarity">
    <text evidence="1">Belongs to the outer membrane factor (OMF) (TC 1.B.17) family.</text>
</comment>
<sequence length="469" mass="51269">MTNLIAKPIKTRLTLSAVLVAAFLSGCASKIDTQSEQNAINDFVAQANIASNVAIADETNWWHKLESKQLNALVNSALANNYNLQTSQLTLKSTLARLGEQKAQYLPQGGVNIGAARSDAPSVFDRQSSANIALDWQLDLFGRITALVDAANASAMSQAEQVRSLQIEVVSSVVKGFVSYQGNVEKQHIIAMQINALEQSIEVLQARVDEGVANELDLNRTMAQLRQQEALMPAIEYAKYSDLSTLAVLTGKLAQDIAIDNEQNLLEQSFSVALKNANSAIALRPDISRALYDFSQANSLSVAASKALLPDISLSAFAGVVSIDSTGLKSTDQQWQVAPQLQWSILSYPALLAQRDAQQFLSEAAYSDYQQIVLNAVTQSELSLQMLVNQQQQERYAKQRYGFANKAFLQAQAMYEEGQIPYLELLDARQDVLMAQENAVDTTIATLLAKVNAYQAFNGQWSYALSSTK</sequence>
<evidence type="ECO:0000256" key="2">
    <source>
        <dbReference type="SAM" id="SignalP"/>
    </source>
</evidence>
<reference evidence="3 4" key="1">
    <citation type="submission" date="2016-03" db="EMBL/GenBank/DDBJ databases">
        <authorList>
            <person name="Zhang H."/>
            <person name="Liu R."/>
            <person name="Wang M."/>
            <person name="Wang H."/>
            <person name="Wang L."/>
            <person name="Song L."/>
        </authorList>
    </citation>
    <scope>NUCLEOTIDE SEQUENCE [LARGE SCALE GENOMIC DNA]</scope>
    <source>
        <strain evidence="3 4">DSM 16098</strain>
    </source>
</reference>
<dbReference type="SUPFAM" id="SSF56954">
    <property type="entry name" value="Outer membrane efflux proteins (OEP)"/>
    <property type="match status" value="1"/>
</dbReference>
<dbReference type="RefSeq" id="WP_064387186.1">
    <property type="nucleotide sequence ID" value="NZ_LVCM01000051.1"/>
</dbReference>
<keyword evidence="2" id="KW-0732">Signal</keyword>
<dbReference type="EMBL" id="LVCM01000051">
    <property type="protein sequence ID" value="KYL30809.1"/>
    <property type="molecule type" value="Genomic_DNA"/>
</dbReference>
<feature type="signal peptide" evidence="2">
    <location>
        <begin position="1"/>
        <end position="30"/>
    </location>
</feature>
<accession>A0ABR5VQD1</accession>
<dbReference type="Gene3D" id="1.20.1600.10">
    <property type="entry name" value="Outer membrane efflux proteins (OEP)"/>
    <property type="match status" value="1"/>
</dbReference>
<dbReference type="Proteomes" id="UP000075621">
    <property type="component" value="Unassembled WGS sequence"/>
</dbReference>
<evidence type="ECO:0000313" key="4">
    <source>
        <dbReference type="Proteomes" id="UP000075621"/>
    </source>
</evidence>
<evidence type="ECO:0000256" key="1">
    <source>
        <dbReference type="ARBA" id="ARBA00007613"/>
    </source>
</evidence>
<dbReference type="PANTHER" id="PTHR30203:SF25">
    <property type="entry name" value="OUTER MEMBRANE PROTEIN-RELATED"/>
    <property type="match status" value="1"/>
</dbReference>
<proteinExistence type="inferred from homology"/>
<name>A0ABR5VQD1_9GAMM</name>
<gene>
    <name evidence="3" type="ORF">A2I98_04740</name>
</gene>
<evidence type="ECO:0000313" key="3">
    <source>
        <dbReference type="EMBL" id="KYL30809.1"/>
    </source>
</evidence>
<protein>
    <recommendedName>
        <fullName evidence="5">TolC family protein</fullName>
    </recommendedName>
</protein>
<dbReference type="PANTHER" id="PTHR30203">
    <property type="entry name" value="OUTER MEMBRANE CATION EFFLUX PROTEIN"/>
    <property type="match status" value="1"/>
</dbReference>
<feature type="chain" id="PRO_5047090905" description="TolC family protein" evidence="2">
    <location>
        <begin position="31"/>
        <end position="469"/>
    </location>
</feature>
<dbReference type="Gene3D" id="2.20.200.10">
    <property type="entry name" value="Outer membrane efflux proteins (OEP)"/>
    <property type="match status" value="1"/>
</dbReference>
<dbReference type="PROSITE" id="PS51257">
    <property type="entry name" value="PROKAR_LIPOPROTEIN"/>
    <property type="match status" value="1"/>
</dbReference>